<feature type="compositionally biased region" description="Basic and acidic residues" evidence="1">
    <location>
        <begin position="1026"/>
        <end position="1044"/>
    </location>
</feature>
<dbReference type="EMBL" id="JAGSMN010000219">
    <property type="protein sequence ID" value="MBR7673525.1"/>
    <property type="molecule type" value="Genomic_DNA"/>
</dbReference>
<dbReference type="InterPro" id="IPR011990">
    <property type="entry name" value="TPR-like_helical_dom_sf"/>
</dbReference>
<feature type="compositionally biased region" description="Basic and acidic residues" evidence="1">
    <location>
        <begin position="11"/>
        <end position="27"/>
    </location>
</feature>
<reference evidence="2" key="1">
    <citation type="submission" date="2021-04" db="EMBL/GenBank/DDBJ databases">
        <title>Sequencing of actinobacteria type strains.</title>
        <authorList>
            <person name="Nguyen G.-S."/>
            <person name="Wentzel A."/>
        </authorList>
    </citation>
    <scope>NUCLEOTIDE SEQUENCE</scope>
    <source>
        <strain evidence="2">DSM 42095</strain>
    </source>
</reference>
<gene>
    <name evidence="2" type="ORF">KDA82_10935</name>
</gene>
<sequence length="1044" mass="112745">MTAPSADPSIEEIRTALRENDAEPEGRVRNARAEKLLAEAEATGDRPLLIDALFNLVSAYNFSSESDKSFVPFARLLRMWDERPGDFGEWATHHLHWIFKWVSSGMVDQPHIPLESIERWQSEMEHRYRVAGHSERAVRQGDFTIARHIGDTDRAERAYAAWLAAERDEMSDCHACELHQQGSWRQERGDDEEALRLWRPVLDRTHTCLHEPHGVLASSLLPLVRLGRLEEARSHHVRGYRMVRNLESMRDAVAEHLAFCARTGNEPRGLEILAEQPGHWDPSGDPDTYLDWTVSAALLTRRLVDLGHARQPVPGPPGREWTAESLHAHASDEALSVAARFDKRNGTTVVSDEARARMAGLPLVERLPLGVRGAVLGAGSAVSGHVPSTGADVGASSDGRGNGTEASGPRTPADSATGPAAATDPATDDPRALLAEARRLSGAGHPSALDAWRRLERRVADDGAADDGAPLSPLSPVERAELLDHRAMELARTDPSEGAARFQEAADAFAAEGEEGHALACRARAALATAFAGRPDEALDLLEPLCDQALAAHSDGRASTQHATAVLLSRARIRGGLLGEAEDPHRAAAELDTELADLIALAEPDRAEPAVLARIADATESRGRLAGQTGDARGAAGLFAEAAALYHSAGRPWQATGSELALAQALLSLAEADEAEGVLRGALDDVERAALLAPEETARVHLALADVLAFQDRAGEESLHLLEAAHWADAAGDSAGLGGHARLRLGGTYLALDRWEEAATVLEAVLPDLLAEHTEGDVVQARWWLGQAHSRMGESREAAEQFLLAADTAKEWEDQRDHAMLAHLAADALKNADLRAEATRAYERAEELWRPLGETYAVVRSLRSRAWIALGDDGDVETTAVTKAIELMAQALGEVERGLQSEQDQRARTRLQLELGQTYRQTAELLLQTTEGPPDEDGDTPEQYAMNLAAYREAVVYTDHAIAVFRSCGETGLADRTGAELMAAWLETDLGRVEAAASRARDVLDAYPEQSAADGDGDGDPTPAARRREARAVLSHARVEGEGA</sequence>
<evidence type="ECO:0000313" key="2">
    <source>
        <dbReference type="EMBL" id="MBR7673525.1"/>
    </source>
</evidence>
<proteinExistence type="predicted"/>
<organism evidence="2 3">
    <name type="scientific">Streptomyces daliensis</name>
    <dbReference type="NCBI Taxonomy" id="299421"/>
    <lineage>
        <taxon>Bacteria</taxon>
        <taxon>Bacillati</taxon>
        <taxon>Actinomycetota</taxon>
        <taxon>Actinomycetes</taxon>
        <taxon>Kitasatosporales</taxon>
        <taxon>Streptomycetaceae</taxon>
        <taxon>Streptomyces</taxon>
    </lineage>
</organism>
<keyword evidence="3" id="KW-1185">Reference proteome</keyword>
<name>A0A8T4IP33_9ACTN</name>
<feature type="compositionally biased region" description="Low complexity" evidence="1">
    <location>
        <begin position="411"/>
        <end position="425"/>
    </location>
</feature>
<dbReference type="SUPFAM" id="SSF48452">
    <property type="entry name" value="TPR-like"/>
    <property type="match status" value="2"/>
</dbReference>
<dbReference type="Gene3D" id="1.25.40.10">
    <property type="entry name" value="Tetratricopeptide repeat domain"/>
    <property type="match status" value="2"/>
</dbReference>
<evidence type="ECO:0000256" key="1">
    <source>
        <dbReference type="SAM" id="MobiDB-lite"/>
    </source>
</evidence>
<dbReference type="AlphaFoldDB" id="A0A8T4IP33"/>
<dbReference type="Proteomes" id="UP000675554">
    <property type="component" value="Unassembled WGS sequence"/>
</dbReference>
<comment type="caution">
    <text evidence="2">The sequence shown here is derived from an EMBL/GenBank/DDBJ whole genome shotgun (WGS) entry which is preliminary data.</text>
</comment>
<evidence type="ECO:0000313" key="3">
    <source>
        <dbReference type="Proteomes" id="UP000675554"/>
    </source>
</evidence>
<accession>A0A8T4IP33</accession>
<feature type="region of interest" description="Disordered" evidence="1">
    <location>
        <begin position="1006"/>
        <end position="1044"/>
    </location>
</feature>
<feature type="region of interest" description="Disordered" evidence="1">
    <location>
        <begin position="1"/>
        <end position="27"/>
    </location>
</feature>
<feature type="region of interest" description="Disordered" evidence="1">
    <location>
        <begin position="380"/>
        <end position="427"/>
    </location>
</feature>
<protein>
    <submittedName>
        <fullName evidence="2">Tetratricopeptide repeat protein</fullName>
    </submittedName>
</protein>